<gene>
    <name evidence="1" type="ORF">QYF61_016509</name>
</gene>
<comment type="caution">
    <text evidence="1">The sequence shown here is derived from an EMBL/GenBank/DDBJ whole genome shotgun (WGS) entry which is preliminary data.</text>
</comment>
<proteinExistence type="predicted"/>
<accession>A0AAN7RUG2</accession>
<dbReference type="EMBL" id="JAUNZN010000008">
    <property type="protein sequence ID" value="KAK4817502.1"/>
    <property type="molecule type" value="Genomic_DNA"/>
</dbReference>
<organism evidence="1 2">
    <name type="scientific">Mycteria americana</name>
    <name type="common">Wood stork</name>
    <dbReference type="NCBI Taxonomy" id="33587"/>
    <lineage>
        <taxon>Eukaryota</taxon>
        <taxon>Metazoa</taxon>
        <taxon>Chordata</taxon>
        <taxon>Craniata</taxon>
        <taxon>Vertebrata</taxon>
        <taxon>Euteleostomi</taxon>
        <taxon>Archelosauria</taxon>
        <taxon>Archosauria</taxon>
        <taxon>Dinosauria</taxon>
        <taxon>Saurischia</taxon>
        <taxon>Theropoda</taxon>
        <taxon>Coelurosauria</taxon>
        <taxon>Aves</taxon>
        <taxon>Neognathae</taxon>
        <taxon>Neoaves</taxon>
        <taxon>Aequornithes</taxon>
        <taxon>Ciconiiformes</taxon>
        <taxon>Ciconiidae</taxon>
        <taxon>Mycteria</taxon>
    </lineage>
</organism>
<protein>
    <submittedName>
        <fullName evidence="1">Uncharacterized protein</fullName>
    </submittedName>
</protein>
<keyword evidence="2" id="KW-1185">Reference proteome</keyword>
<reference evidence="1 2" key="1">
    <citation type="journal article" date="2023" name="J. Hered.">
        <title>Chromosome-level genome of the wood stork (Mycteria americana) provides insight into avian chromosome evolution.</title>
        <authorList>
            <person name="Flamio R. Jr."/>
            <person name="Ramstad K.M."/>
        </authorList>
    </citation>
    <scope>NUCLEOTIDE SEQUENCE [LARGE SCALE GENOMIC DNA]</scope>
    <source>
        <strain evidence="1">JAX WOST 10</strain>
    </source>
</reference>
<evidence type="ECO:0000313" key="2">
    <source>
        <dbReference type="Proteomes" id="UP001333110"/>
    </source>
</evidence>
<evidence type="ECO:0000313" key="1">
    <source>
        <dbReference type="EMBL" id="KAK4817502.1"/>
    </source>
</evidence>
<dbReference type="Proteomes" id="UP001333110">
    <property type="component" value="Unassembled WGS sequence"/>
</dbReference>
<dbReference type="AlphaFoldDB" id="A0AAN7RUG2"/>
<name>A0AAN7RUG2_MYCAM</name>
<sequence>MFSCRLMQEHKDKAFEQLTAQVSEACKIEDDLARGAAEIEDEYQIKNRERSKKKKKAAIEFIAEHRATLKKLELGGSIIVGKWKRREEKAEHEEDCNQWITADCIYLEMEKAKKQRQHDANMEVQKIQIQQMVNRKNSKRSMHLNP</sequence>